<dbReference type="SUPFAM" id="SSF52047">
    <property type="entry name" value="RNI-like"/>
    <property type="match status" value="1"/>
</dbReference>
<dbReference type="Proteomes" id="UP000077315">
    <property type="component" value="Unassembled WGS sequence"/>
</dbReference>
<proteinExistence type="predicted"/>
<reference evidence="2" key="1">
    <citation type="submission" date="2015-06" db="EMBL/GenBank/DDBJ databases">
        <title>Expansion of signal transduction pathways in fungi by whole-genome duplication.</title>
        <authorList>
            <consortium name="DOE Joint Genome Institute"/>
            <person name="Corrochano L.M."/>
            <person name="Kuo A."/>
            <person name="Marcet-Houben M."/>
            <person name="Polaino S."/>
            <person name="Salamov A."/>
            <person name="Villalobos J.M."/>
            <person name="Alvarez M.I."/>
            <person name="Avalos J."/>
            <person name="Benito E.P."/>
            <person name="Benoit I."/>
            <person name="Burger G."/>
            <person name="Camino L.P."/>
            <person name="Canovas D."/>
            <person name="Cerda-Olmedo E."/>
            <person name="Cheng J.-F."/>
            <person name="Dominguez A."/>
            <person name="Elias M."/>
            <person name="Eslava A.P."/>
            <person name="Glaser F."/>
            <person name="Grimwood J."/>
            <person name="Gutierrez G."/>
            <person name="Heitman J."/>
            <person name="Henrissat B."/>
            <person name="Iturriaga E.A."/>
            <person name="Lang B.F."/>
            <person name="Lavin J.L."/>
            <person name="Lee S."/>
            <person name="Li W."/>
            <person name="Lindquist E."/>
            <person name="Lopez-Garcia S."/>
            <person name="Luque E.M."/>
            <person name="Marcos A.T."/>
            <person name="Martin J."/>
            <person name="McCluskey K."/>
            <person name="Medina H.R."/>
            <person name="Miralles-Duran A."/>
            <person name="Miyazaki A."/>
            <person name="Munoz-Torres E."/>
            <person name="Oguiza J.A."/>
            <person name="Ohm R."/>
            <person name="Olmedo M."/>
            <person name="Orejas M."/>
            <person name="Ortiz-Castellanos L."/>
            <person name="Pisabarro A.G."/>
            <person name="Rodriguez-Romero J."/>
            <person name="Ruiz-Herrera J."/>
            <person name="Ruiz-Vazquez R."/>
            <person name="Sanz C."/>
            <person name="Schackwitz W."/>
            <person name="Schmutz J."/>
            <person name="Shahriari M."/>
            <person name="Shelest E."/>
            <person name="Silva-Franco F."/>
            <person name="Soanes D."/>
            <person name="Syed K."/>
            <person name="Tagua V.G."/>
            <person name="Talbot N.J."/>
            <person name="Thon M."/>
            <person name="De vries R.P."/>
            <person name="Wiebenga A."/>
            <person name="Yadav J.S."/>
            <person name="Braun E.L."/>
            <person name="Baker S."/>
            <person name="Garre V."/>
            <person name="Horwitz B."/>
            <person name="Torres-Martinez S."/>
            <person name="Idnurm A."/>
            <person name="Herrera-Estrella A."/>
            <person name="Gabaldon T."/>
            <person name="Grigoriev I.V."/>
        </authorList>
    </citation>
    <scope>NUCLEOTIDE SEQUENCE [LARGE SCALE GENOMIC DNA]</scope>
    <source>
        <strain evidence="2">NRRL 1555(-)</strain>
    </source>
</reference>
<dbReference type="EMBL" id="KV440978">
    <property type="protein sequence ID" value="OAD74692.1"/>
    <property type="molecule type" value="Genomic_DNA"/>
</dbReference>
<dbReference type="OrthoDB" id="9994419at2759"/>
<accession>A0A162UA31</accession>
<dbReference type="PANTHER" id="PTHR13318">
    <property type="entry name" value="PARTNER OF PAIRED, ISOFORM B-RELATED"/>
    <property type="match status" value="1"/>
</dbReference>
<evidence type="ECO:0000313" key="1">
    <source>
        <dbReference type="EMBL" id="OAD74692.1"/>
    </source>
</evidence>
<name>A0A162UA31_PHYB8</name>
<organism evidence="1 2">
    <name type="scientific">Phycomyces blakesleeanus (strain ATCC 8743b / DSM 1359 / FGSC 10004 / NBRC 33097 / NRRL 1555)</name>
    <dbReference type="NCBI Taxonomy" id="763407"/>
    <lineage>
        <taxon>Eukaryota</taxon>
        <taxon>Fungi</taxon>
        <taxon>Fungi incertae sedis</taxon>
        <taxon>Mucoromycota</taxon>
        <taxon>Mucoromycotina</taxon>
        <taxon>Mucoromycetes</taxon>
        <taxon>Mucorales</taxon>
        <taxon>Phycomycetaceae</taxon>
        <taxon>Phycomyces</taxon>
    </lineage>
</organism>
<dbReference type="Gene3D" id="3.80.10.10">
    <property type="entry name" value="Ribonuclease Inhibitor"/>
    <property type="match status" value="2"/>
</dbReference>
<evidence type="ECO:0000313" key="2">
    <source>
        <dbReference type="Proteomes" id="UP000077315"/>
    </source>
</evidence>
<protein>
    <recommendedName>
        <fullName evidence="3">F-box domain-containing protein</fullName>
    </recommendedName>
</protein>
<dbReference type="InterPro" id="IPR032675">
    <property type="entry name" value="LRR_dom_sf"/>
</dbReference>
<dbReference type="STRING" id="763407.A0A162UA31"/>
<gene>
    <name evidence="1" type="ORF">PHYBLDRAFT_144064</name>
</gene>
<evidence type="ECO:0008006" key="3">
    <source>
        <dbReference type="Google" id="ProtNLM"/>
    </source>
</evidence>
<dbReference type="InParanoid" id="A0A162UA31"/>
<dbReference type="GeneID" id="28992042"/>
<keyword evidence="2" id="KW-1185">Reference proteome</keyword>
<dbReference type="GO" id="GO:0031146">
    <property type="term" value="P:SCF-dependent proteasomal ubiquitin-dependent protein catabolic process"/>
    <property type="evidence" value="ECO:0007669"/>
    <property type="project" value="TreeGrafter"/>
</dbReference>
<dbReference type="AlphaFoldDB" id="A0A162UA31"/>
<sequence length="477" mass="54784">MDTLSTELVQLCLQFCDSSRDIAQICRLNKKFYSITIQTLFKTVEIKGPAQYITFCRHMASMREKGLFKLVRHLDFMGYTTHGVRYSQEEARKAVTPEGFAQLLDECIDLRELSVTNELNHVFQDSSVIRSIFANHQRIESIDLIGFFQLKYANTMSSLFAQNVTMCDKDLHEKHEALCNKPSDYASTLPTQLPPITISSYLSRVSFYLNATLTQSEFFTPFFKLLKENNISLTRIDVGHTRVTNDIFNHILPQKLTHFGLQGCRMVSLDDNASQFFARCTNLQELNLNMRAGIVIPRNPGDAPPCYWFSPQSLSQLLLSCNKKKDLRVLHLGGQGELDDEILGSCKPTTHRLTHFSIAGASKVTAESFLDTLAQMPHLEYLDLSNTFFDTTIDGLQTTLFVIKESQYLDSLKVIEFCSSKTMRFPDTWLGWKFMTHNLRSYYFRQDVNPCYSMPQKLPAVGRIPRSAMERYWRFSL</sequence>
<dbReference type="VEuPathDB" id="FungiDB:PHYBLDRAFT_144064"/>
<dbReference type="RefSeq" id="XP_018292732.1">
    <property type="nucleotide sequence ID" value="XM_018431136.1"/>
</dbReference>
<dbReference type="GO" id="GO:0019005">
    <property type="term" value="C:SCF ubiquitin ligase complex"/>
    <property type="evidence" value="ECO:0007669"/>
    <property type="project" value="TreeGrafter"/>
</dbReference>